<feature type="region of interest" description="Disordered" evidence="2">
    <location>
        <begin position="173"/>
        <end position="192"/>
    </location>
</feature>
<dbReference type="Proteomes" id="UP000274131">
    <property type="component" value="Unassembled WGS sequence"/>
</dbReference>
<evidence type="ECO:0000256" key="1">
    <source>
        <dbReference type="SAM" id="Coils"/>
    </source>
</evidence>
<evidence type="ECO:0000313" key="5">
    <source>
        <dbReference type="WBParaSite" id="EVEC_0001057801-mRNA-1"/>
    </source>
</evidence>
<keyword evidence="1" id="KW-0175">Coiled coil</keyword>
<evidence type="ECO:0000313" key="4">
    <source>
        <dbReference type="Proteomes" id="UP000274131"/>
    </source>
</evidence>
<feature type="coiled-coil region" evidence="1">
    <location>
        <begin position="199"/>
        <end position="226"/>
    </location>
</feature>
<feature type="compositionally biased region" description="Basic and acidic residues" evidence="2">
    <location>
        <begin position="156"/>
        <end position="166"/>
    </location>
</feature>
<gene>
    <name evidence="3" type="ORF">EVEC_LOCUS9921</name>
</gene>
<feature type="region of interest" description="Disordered" evidence="2">
    <location>
        <begin position="128"/>
        <end position="166"/>
    </location>
</feature>
<reference evidence="3 4" key="2">
    <citation type="submission" date="2018-10" db="EMBL/GenBank/DDBJ databases">
        <authorList>
            <consortium name="Pathogen Informatics"/>
        </authorList>
    </citation>
    <scope>NUCLEOTIDE SEQUENCE [LARGE SCALE GENOMIC DNA]</scope>
</reference>
<dbReference type="EMBL" id="UXUI01010383">
    <property type="protein sequence ID" value="VDD95170.1"/>
    <property type="molecule type" value="Genomic_DNA"/>
</dbReference>
<keyword evidence="4" id="KW-1185">Reference proteome</keyword>
<sequence>MKIIGDKKIYFICRLHHSQFQAQTANISESFGQFDDNRSTIALCVTLRRGVPAHRSQSLLDLSTSSCEKEPTVSLSDLVTTFPKKPAISVMDLKTDLSSDIQRHFKTSNSDNSEDTSSIYYSCEEQSDEQLLSSGSDDNTIQRRPKFKSNTNDCNSEGHSEKTENEYLRKRWQPDENKTTSDFSPANNVLKPKSFKPYSEEYEVDNEKAKIEAENSLANRNGYQAEVYRQNDKLLYKDDKHTYTAIDKKMSDTKGRVAAEQPTLFNDKQFQIQNVETTGSPEKIRNFTEESVTNEERFRETMYQKDSHKSGHSLAEEKINSTEQETLLYTDDKHIYASVADDDNQQDDYYKDDEHLYDIVADDVGVKRSEAETIQISHLDNSHFGNDWTEDLETSKYDKAADRKPNVLQQRDADIFGNGKDTNSKLYEDDENIYAEIDDYNGEHHQSAANKHMKQASGLHVQRAKSLANQKAVNETLSKADSILRKVLLFITYL</sequence>
<name>A0A0N4VIC5_ENTVE</name>
<evidence type="ECO:0000313" key="3">
    <source>
        <dbReference type="EMBL" id="VDD95170.1"/>
    </source>
</evidence>
<proteinExistence type="predicted"/>
<dbReference type="WBParaSite" id="EVEC_0001057801-mRNA-1">
    <property type="protein sequence ID" value="EVEC_0001057801-mRNA-1"/>
    <property type="gene ID" value="EVEC_0001057801"/>
</dbReference>
<feature type="compositionally biased region" description="Polar residues" evidence="2">
    <location>
        <begin position="129"/>
        <end position="139"/>
    </location>
</feature>
<evidence type="ECO:0000256" key="2">
    <source>
        <dbReference type="SAM" id="MobiDB-lite"/>
    </source>
</evidence>
<protein>
    <submittedName>
        <fullName evidence="5">J domain-containing protein</fullName>
    </submittedName>
</protein>
<accession>A0A0N4VIC5</accession>
<reference evidence="5" key="1">
    <citation type="submission" date="2017-02" db="UniProtKB">
        <authorList>
            <consortium name="WormBaseParasite"/>
        </authorList>
    </citation>
    <scope>IDENTIFICATION</scope>
</reference>
<dbReference type="AlphaFoldDB" id="A0A0N4VIC5"/>
<organism evidence="5">
    <name type="scientific">Enterobius vermicularis</name>
    <name type="common">Human pinworm</name>
    <dbReference type="NCBI Taxonomy" id="51028"/>
    <lineage>
        <taxon>Eukaryota</taxon>
        <taxon>Metazoa</taxon>
        <taxon>Ecdysozoa</taxon>
        <taxon>Nematoda</taxon>
        <taxon>Chromadorea</taxon>
        <taxon>Rhabditida</taxon>
        <taxon>Spirurina</taxon>
        <taxon>Oxyuridomorpha</taxon>
        <taxon>Oxyuroidea</taxon>
        <taxon>Oxyuridae</taxon>
        <taxon>Enterobius</taxon>
    </lineage>
</organism>